<keyword evidence="7" id="KW-0067">ATP-binding</keyword>
<dbReference type="PANTHER" id="PTHR24421">
    <property type="entry name" value="NITRATE/NITRITE SENSOR PROTEIN NARX-RELATED"/>
    <property type="match status" value="1"/>
</dbReference>
<keyword evidence="3" id="KW-0597">Phosphoprotein</keyword>
<dbReference type="CDD" id="cd16917">
    <property type="entry name" value="HATPase_UhpB-NarQ-NarX-like"/>
    <property type="match status" value="1"/>
</dbReference>
<feature type="region of interest" description="Disordered" evidence="9">
    <location>
        <begin position="365"/>
        <end position="395"/>
    </location>
</feature>
<feature type="transmembrane region" description="Helical" evidence="10">
    <location>
        <begin position="51"/>
        <end position="77"/>
    </location>
</feature>
<accession>A0A7G7MF63</accession>
<dbReference type="InterPro" id="IPR050482">
    <property type="entry name" value="Sensor_HK_TwoCompSys"/>
</dbReference>
<dbReference type="EC" id="2.7.13.3" evidence="2"/>
<feature type="domain" description="Histidine kinase/HSP90-like ATPase" evidence="11">
    <location>
        <begin position="273"/>
        <end position="363"/>
    </location>
</feature>
<keyword evidence="14" id="KW-1185">Reference proteome</keyword>
<dbReference type="GO" id="GO:0016020">
    <property type="term" value="C:membrane"/>
    <property type="evidence" value="ECO:0007669"/>
    <property type="project" value="InterPro"/>
</dbReference>
<dbReference type="Gene3D" id="3.30.565.10">
    <property type="entry name" value="Histidine kinase-like ATPase, C-terminal domain"/>
    <property type="match status" value="1"/>
</dbReference>
<evidence type="ECO:0000259" key="11">
    <source>
        <dbReference type="Pfam" id="PF02518"/>
    </source>
</evidence>
<dbReference type="GO" id="GO:0005524">
    <property type="term" value="F:ATP binding"/>
    <property type="evidence" value="ECO:0007669"/>
    <property type="project" value="UniProtKB-KW"/>
</dbReference>
<feature type="compositionally biased region" description="Gly residues" evidence="9">
    <location>
        <begin position="383"/>
        <end position="395"/>
    </location>
</feature>
<gene>
    <name evidence="13" type="ORF">H6H00_25335</name>
</gene>
<evidence type="ECO:0000256" key="4">
    <source>
        <dbReference type="ARBA" id="ARBA00022679"/>
    </source>
</evidence>
<evidence type="ECO:0000256" key="9">
    <source>
        <dbReference type="SAM" id="MobiDB-lite"/>
    </source>
</evidence>
<dbReference type="Pfam" id="PF07730">
    <property type="entry name" value="HisKA_3"/>
    <property type="match status" value="1"/>
</dbReference>
<dbReference type="InterPro" id="IPR003594">
    <property type="entry name" value="HATPase_dom"/>
</dbReference>
<evidence type="ECO:0000256" key="2">
    <source>
        <dbReference type="ARBA" id="ARBA00012438"/>
    </source>
</evidence>
<keyword evidence="10" id="KW-0472">Membrane</keyword>
<dbReference type="Pfam" id="PF02518">
    <property type="entry name" value="HATPase_c"/>
    <property type="match status" value="1"/>
</dbReference>
<dbReference type="KEGG" id="ppel:H6H00_25335"/>
<dbReference type="Gene3D" id="1.20.5.1930">
    <property type="match status" value="1"/>
</dbReference>
<protein>
    <recommendedName>
        <fullName evidence="2">histidine kinase</fullName>
        <ecNumber evidence="2">2.7.13.3</ecNumber>
    </recommendedName>
</protein>
<keyword evidence="5" id="KW-0547">Nucleotide-binding</keyword>
<sequence length="395" mass="40386">MGALVRRARLVGTELLVVALTAVVAVLGEPAFSWSVPAALLGCALLPLRHVWPPLAVVGVLAGLAGGLGWPPALVALYRLGRHHRSVPVLVAWLVLPVVAAVAPVFATQDLRWNQGVLVVGYVVVNAAAATVVGMLVGTRARLVESLAELARARDSALAARADAARAEERARIGREIHDAVGHHITLIAVGAAALAASTREEGTRRAAEELRALAKRSLGEVRAALGLASGPLVAADAGSSDVAALVAQWRDAGLAVELVDDRSTAGLRPALERAAYRVVQESLTNAARHAPGSAVRVEIGCAQEALSVRVDNTRSAEPRDVVGRGGAGLTGLAERVGAVGGRITAGPRPDGGFAVAARFPLEPAPAGWLPTGTHQSRPGRATEGGGGGRPETAG</sequence>
<keyword evidence="8" id="KW-0902">Two-component regulatory system</keyword>
<dbReference type="GO" id="GO:0046983">
    <property type="term" value="F:protein dimerization activity"/>
    <property type="evidence" value="ECO:0007669"/>
    <property type="project" value="InterPro"/>
</dbReference>
<feature type="transmembrane region" description="Helical" evidence="10">
    <location>
        <begin position="89"/>
        <end position="107"/>
    </location>
</feature>
<evidence type="ECO:0000256" key="1">
    <source>
        <dbReference type="ARBA" id="ARBA00000085"/>
    </source>
</evidence>
<dbReference type="PANTHER" id="PTHR24421:SF10">
    <property type="entry name" value="NITRATE_NITRITE SENSOR PROTEIN NARQ"/>
    <property type="match status" value="1"/>
</dbReference>
<evidence type="ECO:0000256" key="10">
    <source>
        <dbReference type="SAM" id="Phobius"/>
    </source>
</evidence>
<keyword evidence="6 13" id="KW-0418">Kinase</keyword>
<dbReference type="InterPro" id="IPR011712">
    <property type="entry name" value="Sig_transdc_His_kin_sub3_dim/P"/>
</dbReference>
<dbReference type="GO" id="GO:0000155">
    <property type="term" value="F:phosphorelay sensor kinase activity"/>
    <property type="evidence" value="ECO:0007669"/>
    <property type="project" value="InterPro"/>
</dbReference>
<evidence type="ECO:0000256" key="8">
    <source>
        <dbReference type="ARBA" id="ARBA00023012"/>
    </source>
</evidence>
<evidence type="ECO:0000256" key="7">
    <source>
        <dbReference type="ARBA" id="ARBA00022840"/>
    </source>
</evidence>
<feature type="transmembrane region" description="Helical" evidence="10">
    <location>
        <begin position="119"/>
        <end position="137"/>
    </location>
</feature>
<keyword evidence="10" id="KW-1133">Transmembrane helix</keyword>
<organism evidence="13 14">
    <name type="scientific">Pseudonocardia petroleophila</name>
    <dbReference type="NCBI Taxonomy" id="37331"/>
    <lineage>
        <taxon>Bacteria</taxon>
        <taxon>Bacillati</taxon>
        <taxon>Actinomycetota</taxon>
        <taxon>Actinomycetes</taxon>
        <taxon>Pseudonocardiales</taxon>
        <taxon>Pseudonocardiaceae</taxon>
        <taxon>Pseudonocardia</taxon>
    </lineage>
</organism>
<evidence type="ECO:0000313" key="14">
    <source>
        <dbReference type="Proteomes" id="UP000515728"/>
    </source>
</evidence>
<dbReference type="RefSeq" id="WP_185718179.1">
    <property type="nucleotide sequence ID" value="NZ_BAAAWI010000001.1"/>
</dbReference>
<evidence type="ECO:0000259" key="12">
    <source>
        <dbReference type="Pfam" id="PF07730"/>
    </source>
</evidence>
<keyword evidence="4" id="KW-0808">Transferase</keyword>
<name>A0A7G7MF63_9PSEU</name>
<dbReference type="EMBL" id="CP060131">
    <property type="protein sequence ID" value="QNG51424.1"/>
    <property type="molecule type" value="Genomic_DNA"/>
</dbReference>
<evidence type="ECO:0000313" key="13">
    <source>
        <dbReference type="EMBL" id="QNG51424.1"/>
    </source>
</evidence>
<evidence type="ECO:0000256" key="6">
    <source>
        <dbReference type="ARBA" id="ARBA00022777"/>
    </source>
</evidence>
<reference evidence="13 14" key="1">
    <citation type="submission" date="2020-08" db="EMBL/GenBank/DDBJ databases">
        <authorList>
            <person name="Mo P."/>
        </authorList>
    </citation>
    <scope>NUCLEOTIDE SEQUENCE [LARGE SCALE GENOMIC DNA]</scope>
    <source>
        <strain evidence="13 14">CGMCC 4.1532</strain>
    </source>
</reference>
<dbReference type="InterPro" id="IPR036890">
    <property type="entry name" value="HATPase_C_sf"/>
</dbReference>
<dbReference type="AlphaFoldDB" id="A0A7G7MF63"/>
<comment type="catalytic activity">
    <reaction evidence="1">
        <text>ATP + protein L-histidine = ADP + protein N-phospho-L-histidine.</text>
        <dbReference type="EC" id="2.7.13.3"/>
    </reaction>
</comment>
<dbReference type="Proteomes" id="UP000515728">
    <property type="component" value="Chromosome"/>
</dbReference>
<proteinExistence type="predicted"/>
<dbReference type="SUPFAM" id="SSF55874">
    <property type="entry name" value="ATPase domain of HSP90 chaperone/DNA topoisomerase II/histidine kinase"/>
    <property type="match status" value="1"/>
</dbReference>
<evidence type="ECO:0000256" key="5">
    <source>
        <dbReference type="ARBA" id="ARBA00022741"/>
    </source>
</evidence>
<evidence type="ECO:0000256" key="3">
    <source>
        <dbReference type="ARBA" id="ARBA00022553"/>
    </source>
</evidence>
<keyword evidence="10" id="KW-0812">Transmembrane</keyword>
<feature type="domain" description="Signal transduction histidine kinase subgroup 3 dimerisation and phosphoacceptor" evidence="12">
    <location>
        <begin position="169"/>
        <end position="227"/>
    </location>
</feature>